<feature type="compositionally biased region" description="Pro residues" evidence="2">
    <location>
        <begin position="192"/>
        <end position="211"/>
    </location>
</feature>
<evidence type="ECO:0000313" key="3">
    <source>
        <dbReference type="EMBL" id="KIX07390.1"/>
    </source>
</evidence>
<organism evidence="3 4">
    <name type="scientific">Rhinocladiella mackenziei CBS 650.93</name>
    <dbReference type="NCBI Taxonomy" id="1442369"/>
    <lineage>
        <taxon>Eukaryota</taxon>
        <taxon>Fungi</taxon>
        <taxon>Dikarya</taxon>
        <taxon>Ascomycota</taxon>
        <taxon>Pezizomycotina</taxon>
        <taxon>Eurotiomycetes</taxon>
        <taxon>Chaetothyriomycetidae</taxon>
        <taxon>Chaetothyriales</taxon>
        <taxon>Herpotrichiellaceae</taxon>
        <taxon>Rhinocladiella</taxon>
    </lineage>
</organism>
<dbReference type="AlphaFoldDB" id="A0A0D2JDV1"/>
<dbReference type="GeneID" id="25290114"/>
<name>A0A0D2JDV1_9EURO</name>
<dbReference type="RefSeq" id="XP_013274526.1">
    <property type="nucleotide sequence ID" value="XM_013419072.1"/>
</dbReference>
<evidence type="ECO:0000256" key="2">
    <source>
        <dbReference type="SAM" id="MobiDB-lite"/>
    </source>
</evidence>
<sequence>MSYYGMDMPFGASVSSPSQAQARLLHLEQSHSRMQQELQQQTHSRATTPMSAIETSIKDQEIASLQQQLRQTEAEMGRLKETIRRQEMTIKTQSEAISNPKQHYATPHGRVETQEFGVMPGSRANFPLAPHPPPGYLNNAPLNQLMGPLPPPPPLPQAGPMQPPFGGNLDQQPWSQSMISQHHRGEMIRPFSPTPMPQPGPGTPYGPPDPMRPFSTNPGFQKTPETPSNGSHGGSGTRNNRGMSTARLQPPPPFPENPTAMDKTPGVRLPQEVQEQFKKVIHMSEIYAFSHVNFPSTAKDQALPQEVKDRLLKAATTATAFQFMSTPYLRYCLVTKIIVQWIIKNILKHDCFAGFDSKVDQIIESTRAQIYQSTPAQVKYQLLSTIGRQMASLKHNPNFRGFVDKLSRARGNELWAILKPMMHQKSSRDWEDLLSLMVEAHHLAQLMYTGVDEYRFDTPQVGAHFKADTMEQREQFKNINPPQQLEAMGVTVTLGMTPHITARRSTPDGHVRSSTVVKAFVTIKADR</sequence>
<dbReference type="EMBL" id="KN847476">
    <property type="protein sequence ID" value="KIX07390.1"/>
    <property type="molecule type" value="Genomic_DNA"/>
</dbReference>
<evidence type="ECO:0000313" key="4">
    <source>
        <dbReference type="Proteomes" id="UP000053617"/>
    </source>
</evidence>
<feature type="compositionally biased region" description="Polar residues" evidence="2">
    <location>
        <begin position="214"/>
        <end position="230"/>
    </location>
</feature>
<proteinExistence type="predicted"/>
<keyword evidence="1" id="KW-0175">Coiled coil</keyword>
<feature type="compositionally biased region" description="Polar residues" evidence="2">
    <location>
        <begin position="237"/>
        <end position="247"/>
    </location>
</feature>
<keyword evidence="4" id="KW-1185">Reference proteome</keyword>
<evidence type="ECO:0000256" key="1">
    <source>
        <dbReference type="SAM" id="Coils"/>
    </source>
</evidence>
<reference evidence="3 4" key="1">
    <citation type="submission" date="2015-01" db="EMBL/GenBank/DDBJ databases">
        <title>The Genome Sequence of Rhinocladiella mackenzie CBS 650.93.</title>
        <authorList>
            <consortium name="The Broad Institute Genomics Platform"/>
            <person name="Cuomo C."/>
            <person name="de Hoog S."/>
            <person name="Gorbushina A."/>
            <person name="Stielow B."/>
            <person name="Teixiera M."/>
            <person name="Abouelleil A."/>
            <person name="Chapman S.B."/>
            <person name="Priest M."/>
            <person name="Young S.K."/>
            <person name="Wortman J."/>
            <person name="Nusbaum C."/>
            <person name="Birren B."/>
        </authorList>
    </citation>
    <scope>NUCLEOTIDE SEQUENCE [LARGE SCALE GENOMIC DNA]</scope>
    <source>
        <strain evidence="3 4">CBS 650.93</strain>
    </source>
</reference>
<feature type="coiled-coil region" evidence="1">
    <location>
        <begin position="55"/>
        <end position="89"/>
    </location>
</feature>
<dbReference type="Proteomes" id="UP000053617">
    <property type="component" value="Unassembled WGS sequence"/>
</dbReference>
<protein>
    <submittedName>
        <fullName evidence="3">Uncharacterized protein</fullName>
    </submittedName>
</protein>
<gene>
    <name evidence="3" type="ORF">Z518_02043</name>
</gene>
<dbReference type="VEuPathDB" id="FungiDB:Z518_02043"/>
<dbReference type="OrthoDB" id="4203839at2759"/>
<dbReference type="STRING" id="1442369.A0A0D2JDV1"/>
<feature type="region of interest" description="Disordered" evidence="2">
    <location>
        <begin position="187"/>
        <end position="266"/>
    </location>
</feature>
<accession>A0A0D2JDV1</accession>
<dbReference type="HOGENOM" id="CLU_483140_0_0_1"/>